<organism evidence="1 2">
    <name type="scientific">Aspergillus caelatus</name>
    <dbReference type="NCBI Taxonomy" id="61420"/>
    <lineage>
        <taxon>Eukaryota</taxon>
        <taxon>Fungi</taxon>
        <taxon>Dikarya</taxon>
        <taxon>Ascomycota</taxon>
        <taxon>Pezizomycotina</taxon>
        <taxon>Eurotiomycetes</taxon>
        <taxon>Eurotiomycetidae</taxon>
        <taxon>Eurotiales</taxon>
        <taxon>Aspergillaceae</taxon>
        <taxon>Aspergillus</taxon>
        <taxon>Aspergillus subgen. Circumdati</taxon>
    </lineage>
</organism>
<keyword evidence="2" id="KW-1185">Reference proteome</keyword>
<dbReference type="Proteomes" id="UP000326268">
    <property type="component" value="Unassembled WGS sequence"/>
</dbReference>
<evidence type="ECO:0000313" key="1">
    <source>
        <dbReference type="EMBL" id="KAE8357201.1"/>
    </source>
</evidence>
<protein>
    <submittedName>
        <fullName evidence="1">Uncharacterized protein</fullName>
    </submittedName>
</protein>
<dbReference type="GeneID" id="43653967"/>
<sequence>MWRGPHPNALQIVPKALNHLSHTPPAPEPRRWPMALLLSDRVPLGREAIIAGAL</sequence>
<dbReference type="EMBL" id="ML738095">
    <property type="protein sequence ID" value="KAE8357201.1"/>
    <property type="molecule type" value="Genomic_DNA"/>
</dbReference>
<accession>A0A5N6ZHT8</accession>
<proteinExistence type="predicted"/>
<name>A0A5N6ZHT8_9EURO</name>
<dbReference type="RefSeq" id="XP_031920282.1">
    <property type="nucleotide sequence ID" value="XM_032069521.1"/>
</dbReference>
<evidence type="ECO:0000313" key="2">
    <source>
        <dbReference type="Proteomes" id="UP000326268"/>
    </source>
</evidence>
<dbReference type="AlphaFoldDB" id="A0A5N6ZHT8"/>
<gene>
    <name evidence="1" type="ORF">BDV27DRAFT_139783</name>
</gene>
<reference evidence="1 2" key="1">
    <citation type="submission" date="2019-04" db="EMBL/GenBank/DDBJ databases">
        <title>Friends and foes A comparative genomics studyof 23 Aspergillus species from section Flavi.</title>
        <authorList>
            <consortium name="DOE Joint Genome Institute"/>
            <person name="Kjaerbolling I."/>
            <person name="Vesth T."/>
            <person name="Frisvad J.C."/>
            <person name="Nybo J.L."/>
            <person name="Theobald S."/>
            <person name="Kildgaard S."/>
            <person name="Isbrandt T."/>
            <person name="Kuo A."/>
            <person name="Sato A."/>
            <person name="Lyhne E.K."/>
            <person name="Kogle M.E."/>
            <person name="Wiebenga A."/>
            <person name="Kun R.S."/>
            <person name="Lubbers R.J."/>
            <person name="Makela M.R."/>
            <person name="Barry K."/>
            <person name="Chovatia M."/>
            <person name="Clum A."/>
            <person name="Daum C."/>
            <person name="Haridas S."/>
            <person name="He G."/>
            <person name="LaButti K."/>
            <person name="Lipzen A."/>
            <person name="Mondo S."/>
            <person name="Riley R."/>
            <person name="Salamov A."/>
            <person name="Simmons B.A."/>
            <person name="Magnuson J.K."/>
            <person name="Henrissat B."/>
            <person name="Mortensen U.H."/>
            <person name="Larsen T.O."/>
            <person name="Devries R.P."/>
            <person name="Grigoriev I.V."/>
            <person name="Machida M."/>
            <person name="Baker S.E."/>
            <person name="Andersen M.R."/>
        </authorList>
    </citation>
    <scope>NUCLEOTIDE SEQUENCE [LARGE SCALE GENOMIC DNA]</scope>
    <source>
        <strain evidence="1 2">CBS 763.97</strain>
    </source>
</reference>